<evidence type="ECO:0000259" key="2">
    <source>
        <dbReference type="PROSITE" id="PS51084"/>
    </source>
</evidence>
<dbReference type="EMBL" id="WNHN01000051">
    <property type="protein sequence ID" value="MTV77645.1"/>
    <property type="molecule type" value="Genomic_DNA"/>
</dbReference>
<accession>A0A0B7LS96</accession>
<dbReference type="EMBL" id="WNIA01000064">
    <property type="protein sequence ID" value="MTV99304.1"/>
    <property type="molecule type" value="Genomic_DNA"/>
</dbReference>
<evidence type="ECO:0000313" key="5">
    <source>
        <dbReference type="EMBL" id="MTV63684.1"/>
    </source>
</evidence>
<dbReference type="Proteomes" id="UP000405447">
    <property type="component" value="Unassembled WGS sequence"/>
</dbReference>
<dbReference type="SUPFAM" id="SSF54197">
    <property type="entry name" value="HIT-like"/>
    <property type="match status" value="1"/>
</dbReference>
<dbReference type="InterPro" id="IPR011146">
    <property type="entry name" value="HIT-like"/>
</dbReference>
<dbReference type="InterPro" id="IPR036265">
    <property type="entry name" value="HIT-like_sf"/>
</dbReference>
<evidence type="ECO:0000313" key="8">
    <source>
        <dbReference type="EMBL" id="OYL25901.1"/>
    </source>
</evidence>
<name>A0A0B7LS96_STREE</name>
<dbReference type="Proteomes" id="UP000214939">
    <property type="component" value="Unassembled WGS sequence"/>
</dbReference>
<reference evidence="3 12" key="1">
    <citation type="submission" date="2015-03" db="EMBL/GenBank/DDBJ databases">
        <authorList>
            <consortium name="Pathogen Informatics"/>
            <person name="Murphy D."/>
        </authorList>
    </citation>
    <scope>NUCLEOTIDE SEQUENCE [LARGE SCALE GENOMIC DNA]</scope>
    <source>
        <strain evidence="3">SMRU51</strain>
        <strain evidence="12">type strain: N</strain>
    </source>
</reference>
<dbReference type="EMBL" id="JAVPGZ010000055">
    <property type="protein sequence ID" value="MDS8037703.1"/>
    <property type="molecule type" value="Genomic_DNA"/>
</dbReference>
<dbReference type="Proteomes" id="UP000729182">
    <property type="component" value="Unassembled WGS sequence"/>
</dbReference>
<dbReference type="Proteomes" id="UP000474228">
    <property type="component" value="Unassembled WGS sequence"/>
</dbReference>
<proteinExistence type="predicted"/>
<evidence type="ECO:0000313" key="6">
    <source>
        <dbReference type="EMBL" id="MTV77645.1"/>
    </source>
</evidence>
<dbReference type="EMBL" id="NNBW01000171">
    <property type="protein sequence ID" value="OYL25901.1"/>
    <property type="molecule type" value="Genomic_DNA"/>
</dbReference>
<evidence type="ECO:0000313" key="17">
    <source>
        <dbReference type="Proteomes" id="UP000474228"/>
    </source>
</evidence>
<evidence type="ECO:0000313" key="12">
    <source>
        <dbReference type="Proteomes" id="UP000048507"/>
    </source>
</evidence>
<protein>
    <submittedName>
        <fullName evidence="3">Diadenosine tetraphosphate</fullName>
    </submittedName>
    <submittedName>
        <fullName evidence="9">HIT domain-containing protein</fullName>
    </submittedName>
</protein>
<comment type="caution">
    <text evidence="1">Lacks conserved residue(s) required for the propagation of feature annotation.</text>
</comment>
<dbReference type="EMBL" id="CFFA01000050">
    <property type="protein sequence ID" value="CEX69501.1"/>
    <property type="molecule type" value="Genomic_DNA"/>
</dbReference>
<sequence>MNDTNKNQYFVYEFDTSFVEMSYSQFFEGYCILFSKEPYPSLSDMPMEFRKEFLMEMSILGDAMLEVLNAYRINYDILGNSTPVLHAHLFPRYMWEEEERRKTVVHRYDSSVFSNPEFEFTIEKHGPIIKKLRSAIDRHYREYQQLLDDSN</sequence>
<dbReference type="EMBL" id="CABCSJ010000001">
    <property type="protein sequence ID" value="VST59731.1"/>
    <property type="molecule type" value="Genomic_DNA"/>
</dbReference>
<dbReference type="EMBL" id="VMWH01000242">
    <property type="protein sequence ID" value="TVW81576.1"/>
    <property type="molecule type" value="Genomic_DNA"/>
</dbReference>
<dbReference type="Pfam" id="PF01230">
    <property type="entry name" value="HIT"/>
    <property type="match status" value="1"/>
</dbReference>
<reference evidence="9 14" key="4">
    <citation type="submission" date="2019-07" db="EMBL/GenBank/DDBJ databases">
        <authorList>
            <person name="Mohale T."/>
        </authorList>
    </citation>
    <scope>NUCLEOTIDE SEQUENCE [LARGE SCALE GENOMIC DNA]</scope>
    <source>
        <strain evidence="9 14">NTPn 126</strain>
    </source>
</reference>
<evidence type="ECO:0000313" key="11">
    <source>
        <dbReference type="EMBL" id="VST59731.1"/>
    </source>
</evidence>
<evidence type="ECO:0000313" key="4">
    <source>
        <dbReference type="EMBL" id="MDS8037703.1"/>
    </source>
</evidence>
<dbReference type="GO" id="GO:0003824">
    <property type="term" value="F:catalytic activity"/>
    <property type="evidence" value="ECO:0007669"/>
    <property type="project" value="InterPro"/>
</dbReference>
<feature type="domain" description="HIT" evidence="2">
    <location>
        <begin position="1"/>
        <end position="100"/>
    </location>
</feature>
<dbReference type="Proteomes" id="UP000320896">
    <property type="component" value="Unassembled WGS sequence"/>
</dbReference>
<evidence type="ECO:0000313" key="7">
    <source>
        <dbReference type="EMBL" id="MTV99304.1"/>
    </source>
</evidence>
<dbReference type="Gene3D" id="3.30.428.10">
    <property type="entry name" value="HIT-like"/>
    <property type="match status" value="1"/>
</dbReference>
<evidence type="ECO:0000313" key="13">
    <source>
        <dbReference type="Proteomes" id="UP000214939"/>
    </source>
</evidence>
<reference evidence="4" key="6">
    <citation type="submission" date="2023-06" db="EMBL/GenBank/DDBJ databases">
        <title>PCVPA Blantyre Malawi Pneumococcal carriage surveillance isolates.</title>
        <authorList>
            <person name="Obolski U."/>
            <person name="Swarthout T.D."/>
            <person name="Kalizang'Oma A."/>
            <person name="Mwalukomo T.S."/>
            <person name="Cave R."/>
            <person name="Brown C."/>
            <person name="Cornick J."/>
            <person name="Kamng'Ona A."/>
            <person name="Msefula J."/>
            <person name="French N."/>
            <person name="Hyderman R."/>
        </authorList>
    </citation>
    <scope>NUCLEOTIDE SEQUENCE</scope>
    <source>
        <strain evidence="4">BVY8TH</strain>
    </source>
</reference>
<evidence type="ECO:0000313" key="9">
    <source>
        <dbReference type="EMBL" id="TVW81576.1"/>
    </source>
</evidence>
<evidence type="ECO:0000313" key="14">
    <source>
        <dbReference type="Proteomes" id="UP000320896"/>
    </source>
</evidence>
<dbReference type="RefSeq" id="WP_001000318.1">
    <property type="nucleotide sequence ID" value="NZ_AP018938.1"/>
</dbReference>
<dbReference type="Proteomes" id="UP000437160">
    <property type="component" value="Unassembled WGS sequence"/>
</dbReference>
<dbReference type="Proteomes" id="UP000290138">
    <property type="component" value="Chromosome"/>
</dbReference>
<evidence type="ECO:0000256" key="1">
    <source>
        <dbReference type="PROSITE-ProRule" id="PRU00464"/>
    </source>
</evidence>
<evidence type="ECO:0000313" key="10">
    <source>
        <dbReference type="EMBL" id="VFI32388.1"/>
    </source>
</evidence>
<reference evidence="16 17" key="5">
    <citation type="submission" date="2019-11" db="EMBL/GenBank/DDBJ databases">
        <title>Growth characteristics of pneumococcus vary with the chemical composition of the capsule and with environmental conditions.</title>
        <authorList>
            <person name="Tothpal A."/>
            <person name="Desobry K."/>
            <person name="Joshi S."/>
            <person name="Wyllie A.L."/>
            <person name="Weinberger D.M."/>
        </authorList>
    </citation>
    <scope>NUCLEOTIDE SEQUENCE [LARGE SCALE GENOMIC DNA]</scope>
    <source>
        <strain evidence="6">Pnumococcus10A</strain>
        <strain evidence="7">Pnumococcus19F</strain>
        <strain evidence="16">pnumococcus19F</strain>
        <strain evidence="5">Pnumococcus22F</strain>
        <strain evidence="17">pnumococcus22F</strain>
    </source>
</reference>
<dbReference type="AlphaFoldDB" id="A0A0B7LS96"/>
<evidence type="ECO:0000313" key="16">
    <source>
        <dbReference type="Proteomes" id="UP000437160"/>
    </source>
</evidence>
<dbReference type="Proteomes" id="UP001184693">
    <property type="component" value="Unassembled WGS sequence"/>
</dbReference>
<evidence type="ECO:0000313" key="15">
    <source>
        <dbReference type="Proteomes" id="UP000405447"/>
    </source>
</evidence>
<organism evidence="9 14">
    <name type="scientific">Streptococcus pneumoniae</name>
    <dbReference type="NCBI Taxonomy" id="1313"/>
    <lineage>
        <taxon>Bacteria</taxon>
        <taxon>Bacillati</taxon>
        <taxon>Bacillota</taxon>
        <taxon>Bacilli</taxon>
        <taxon>Lactobacillales</taxon>
        <taxon>Streptococcaceae</taxon>
        <taxon>Streptococcus</taxon>
    </lineage>
</organism>
<dbReference type="EMBL" id="WNHJ01000048">
    <property type="protein sequence ID" value="MTV63684.1"/>
    <property type="molecule type" value="Genomic_DNA"/>
</dbReference>
<evidence type="ECO:0000313" key="3">
    <source>
        <dbReference type="EMBL" id="CEX69501.1"/>
    </source>
</evidence>
<dbReference type="EMBL" id="LR216058">
    <property type="protein sequence ID" value="VFI32388.1"/>
    <property type="molecule type" value="Genomic_DNA"/>
</dbReference>
<reference evidence="11 15" key="3">
    <citation type="submission" date="2019-04" db="EMBL/GenBank/DDBJ databases">
        <authorList>
            <consortium name="Pathogen Informatics"/>
        </authorList>
    </citation>
    <scope>NUCLEOTIDE SEQUENCE [LARGE SCALE GENOMIC DNA]</scope>
    <source>
        <strain evidence="10">GPS_HK_21-sc-2296565</strain>
        <strain evidence="11 15">GPSC535</strain>
    </source>
</reference>
<gene>
    <name evidence="8" type="ORF">A5N45_09685</name>
    <name evidence="9" type="ORF">AZJ70_11340</name>
    <name evidence="3" type="ORF">ERS019209_02141</name>
    <name evidence="6" type="ORF">GM535_10365</name>
    <name evidence="7" type="ORF">GM536_09535</name>
    <name evidence="5" type="ORF">GM539_09880</name>
    <name evidence="4" type="ORF">RLG82_01315</name>
    <name evidence="11" type="ORF">SAMEA3389245_00337</name>
    <name evidence="10" type="ORF">SAMEA3431391_01127</name>
</gene>
<dbReference type="Proteomes" id="UP000048507">
    <property type="component" value="Unassembled WGS sequence"/>
</dbReference>
<reference evidence="8 13" key="2">
    <citation type="submission" date="2017-07" db="EMBL/GenBank/DDBJ databases">
        <title>Invasive disease caused simultaneously by more than one serotype of Streptococcus pneumoniae, South Africa.</title>
        <authorList>
            <person name="Ndlangisa K."/>
            <person name="Du Plessis M."/>
            <person name="Von Gottberg A."/>
        </authorList>
    </citation>
    <scope>NUCLEOTIDE SEQUENCE [LARGE SCALE GENOMIC DNA]</scope>
    <source>
        <strain evidence="8 13">8227-15B</strain>
    </source>
</reference>
<dbReference type="PROSITE" id="PS51084">
    <property type="entry name" value="HIT_2"/>
    <property type="match status" value="1"/>
</dbReference>